<proteinExistence type="inferred from homology"/>
<dbReference type="Pfam" id="PF00089">
    <property type="entry name" value="Trypsin"/>
    <property type="match status" value="1"/>
</dbReference>
<dbReference type="AlphaFoldDB" id="A0A182RX12"/>
<accession>A0A182RX12</accession>
<dbReference type="GO" id="GO:0004252">
    <property type="term" value="F:serine-type endopeptidase activity"/>
    <property type="evidence" value="ECO:0007669"/>
    <property type="project" value="InterPro"/>
</dbReference>
<dbReference type="InterPro" id="IPR033116">
    <property type="entry name" value="TRYPSIN_SER"/>
</dbReference>
<dbReference type="GO" id="GO:0006508">
    <property type="term" value="P:proteolysis"/>
    <property type="evidence" value="ECO:0007669"/>
    <property type="project" value="UniProtKB-KW"/>
</dbReference>
<dbReference type="SMART" id="SM00020">
    <property type="entry name" value="Tryp_SPc"/>
    <property type="match status" value="1"/>
</dbReference>
<name>A0A182RX12_ANOFN</name>
<keyword evidence="3" id="KW-0645">Protease</keyword>
<evidence type="ECO:0000313" key="6">
    <source>
        <dbReference type="EnsemblMetazoa" id="AFUN010824-PA"/>
    </source>
</evidence>
<dbReference type="PROSITE" id="PS50240">
    <property type="entry name" value="TRYPSIN_DOM"/>
    <property type="match status" value="1"/>
</dbReference>
<dbReference type="InterPro" id="IPR001314">
    <property type="entry name" value="Peptidase_S1A"/>
</dbReference>
<feature type="chain" id="PRO_5021356846" evidence="4">
    <location>
        <begin position="19"/>
        <end position="265"/>
    </location>
</feature>
<dbReference type="InterPro" id="IPR001254">
    <property type="entry name" value="Trypsin_dom"/>
</dbReference>
<dbReference type="InterPro" id="IPR018114">
    <property type="entry name" value="TRYPSIN_HIS"/>
</dbReference>
<dbReference type="InterPro" id="IPR043504">
    <property type="entry name" value="Peptidase_S1_PA_chymotrypsin"/>
</dbReference>
<dbReference type="InterPro" id="IPR009003">
    <property type="entry name" value="Peptidase_S1_PA"/>
</dbReference>
<comment type="similarity">
    <text evidence="2">Belongs to the peptidase S1 family. CLIP subfamily.</text>
</comment>
<dbReference type="Gene3D" id="2.40.10.10">
    <property type="entry name" value="Trypsin-like serine proteases"/>
    <property type="match status" value="1"/>
</dbReference>
<reference evidence="6" key="1">
    <citation type="submission" date="2020-05" db="UniProtKB">
        <authorList>
            <consortium name="EnsemblMetazoa"/>
        </authorList>
    </citation>
    <scope>IDENTIFICATION</scope>
    <source>
        <strain evidence="6">FUMOZ</strain>
    </source>
</reference>
<dbReference type="PROSITE" id="PS00134">
    <property type="entry name" value="TRYPSIN_HIS"/>
    <property type="match status" value="1"/>
</dbReference>
<evidence type="ECO:0000256" key="3">
    <source>
        <dbReference type="RuleBase" id="RU363034"/>
    </source>
</evidence>
<sequence length="265" mass="29251">MTMQARTIVVLLLAHVCGRIVCSPSFAAEYIFGGNDAKEGAAPYQVSLQLRRFHFCGGSIVGDRWILTAAHCLLPVNLNETRVVVGTNNWKNGGTEYGVDRAIPYNKSQPITSLNSDDIALLRLAAPLKFSKRVRSIAYSAEKVPDYAILTVTGWGLINNARLTGKLQTLDVRHVALDRCRDIIAKATEWQNKLRENNMCTFKKRGQGTCDGDSGSPLIWKGKLVGLVKAVLPKDNQCAMGLPDIQTRISYYHSWIQKTIASNSD</sequence>
<dbReference type="PANTHER" id="PTHR24250:SF27">
    <property type="entry name" value="ELASTASE 2 LIKE"/>
    <property type="match status" value="1"/>
</dbReference>
<dbReference type="EnsemblMetazoa" id="AFUN010824-RA">
    <property type="protein sequence ID" value="AFUN010824-PA"/>
    <property type="gene ID" value="AFUN010824"/>
</dbReference>
<dbReference type="CDD" id="cd00190">
    <property type="entry name" value="Tryp_SPc"/>
    <property type="match status" value="1"/>
</dbReference>
<feature type="domain" description="Peptidase S1" evidence="5">
    <location>
        <begin position="31"/>
        <end position="261"/>
    </location>
</feature>
<dbReference type="VEuPathDB" id="VectorBase:AFUN010824"/>
<keyword evidence="3" id="KW-0720">Serine protease</keyword>
<evidence type="ECO:0000256" key="2">
    <source>
        <dbReference type="ARBA" id="ARBA00024195"/>
    </source>
</evidence>
<dbReference type="PANTHER" id="PTHR24250">
    <property type="entry name" value="CHYMOTRYPSIN-RELATED"/>
    <property type="match status" value="1"/>
</dbReference>
<keyword evidence="3" id="KW-0378">Hydrolase</keyword>
<dbReference type="STRING" id="62324.A0A182RX12"/>
<evidence type="ECO:0000259" key="5">
    <source>
        <dbReference type="PROSITE" id="PS50240"/>
    </source>
</evidence>
<dbReference type="SUPFAM" id="SSF50494">
    <property type="entry name" value="Trypsin-like serine proteases"/>
    <property type="match status" value="1"/>
</dbReference>
<dbReference type="FunFam" id="2.40.10.10:FF:000068">
    <property type="entry name" value="transmembrane protease serine 2"/>
    <property type="match status" value="1"/>
</dbReference>
<dbReference type="VEuPathDB" id="VectorBase:AFUN2_006267"/>
<organism evidence="6">
    <name type="scientific">Anopheles funestus</name>
    <name type="common">African malaria mosquito</name>
    <dbReference type="NCBI Taxonomy" id="62324"/>
    <lineage>
        <taxon>Eukaryota</taxon>
        <taxon>Metazoa</taxon>
        <taxon>Ecdysozoa</taxon>
        <taxon>Arthropoda</taxon>
        <taxon>Hexapoda</taxon>
        <taxon>Insecta</taxon>
        <taxon>Pterygota</taxon>
        <taxon>Neoptera</taxon>
        <taxon>Endopterygota</taxon>
        <taxon>Diptera</taxon>
        <taxon>Nematocera</taxon>
        <taxon>Culicoidea</taxon>
        <taxon>Culicidae</taxon>
        <taxon>Anophelinae</taxon>
        <taxon>Anopheles</taxon>
    </lineage>
</organism>
<evidence type="ECO:0000256" key="4">
    <source>
        <dbReference type="SAM" id="SignalP"/>
    </source>
</evidence>
<keyword evidence="4" id="KW-0732">Signal</keyword>
<dbReference type="PRINTS" id="PR00722">
    <property type="entry name" value="CHYMOTRYPSIN"/>
</dbReference>
<feature type="signal peptide" evidence="4">
    <location>
        <begin position="1"/>
        <end position="18"/>
    </location>
</feature>
<evidence type="ECO:0000256" key="1">
    <source>
        <dbReference type="ARBA" id="ARBA00023157"/>
    </source>
</evidence>
<protein>
    <submittedName>
        <fullName evidence="6">Peptidase S1 domain-containing protein</fullName>
    </submittedName>
</protein>
<dbReference type="PROSITE" id="PS00135">
    <property type="entry name" value="TRYPSIN_SER"/>
    <property type="match status" value="1"/>
</dbReference>
<keyword evidence="1" id="KW-1015">Disulfide bond</keyword>